<accession>M5JK50</accession>
<name>M5JK50_9HYPH</name>
<reference evidence="2 3" key="1">
    <citation type="journal article" date="2013" name="Gut Pathog.">
        <title>Draft genome of Ochrobactrum intermedium strain M86 isolated from non-ulcer dyspeptic individual from India.</title>
        <authorList>
            <person name="Kulkarni G."/>
            <person name="Dhotre D."/>
            <person name="Dharne M."/>
            <person name="Shetty S."/>
            <person name="Chowdhury S."/>
            <person name="Misra V."/>
            <person name="Misra S."/>
            <person name="Patole M."/>
            <person name="Shouche Y."/>
        </authorList>
    </citation>
    <scope>NUCLEOTIDE SEQUENCE [LARGE SCALE GENOMIC DNA]</scope>
    <source>
        <strain evidence="2 3">M86</strain>
    </source>
</reference>
<feature type="region of interest" description="Disordered" evidence="1">
    <location>
        <begin position="28"/>
        <end position="54"/>
    </location>
</feature>
<evidence type="ECO:0000256" key="1">
    <source>
        <dbReference type="SAM" id="MobiDB-lite"/>
    </source>
</evidence>
<dbReference type="RefSeq" id="WP_006472997.1">
    <property type="nucleotide sequence ID" value="NZ_AOGE01000073.1"/>
</dbReference>
<evidence type="ECO:0000313" key="2">
    <source>
        <dbReference type="EMBL" id="ELT46820.1"/>
    </source>
</evidence>
<sequence>MTIYATFTEDGFPKGFYATELFGEKTRPVYGEAPEPTEENPHPEAPIIGQEPNPECKIPPEAIEITTGQWNEFLDNQGARRWDNGRVVEYTPPAIEPVTIIPAVTLWERLTEAEAEQVNVVMATQPFRTRQIFLTANTFRSDHELWPLLVQIATDQFGEERAAELLTDPSEPVANS</sequence>
<proteinExistence type="predicted"/>
<dbReference type="EMBL" id="AOGE01000073">
    <property type="protein sequence ID" value="ELT46820.1"/>
    <property type="molecule type" value="Genomic_DNA"/>
</dbReference>
<dbReference type="AlphaFoldDB" id="M5JK50"/>
<organism evidence="2 3">
    <name type="scientific">Brucella intermedia M86</name>
    <dbReference type="NCBI Taxonomy" id="1234597"/>
    <lineage>
        <taxon>Bacteria</taxon>
        <taxon>Pseudomonadati</taxon>
        <taxon>Pseudomonadota</taxon>
        <taxon>Alphaproteobacteria</taxon>
        <taxon>Hyphomicrobiales</taxon>
        <taxon>Brucellaceae</taxon>
        <taxon>Brucella/Ochrobactrum group</taxon>
        <taxon>Brucella</taxon>
    </lineage>
</organism>
<gene>
    <name evidence="2" type="ORF">D584_22576</name>
</gene>
<dbReference type="PATRIC" id="fig|1234597.4.peg.4650"/>
<protein>
    <submittedName>
        <fullName evidence="2">Uncharacterized protein</fullName>
    </submittedName>
</protein>
<dbReference type="Proteomes" id="UP000011971">
    <property type="component" value="Unassembled WGS sequence"/>
</dbReference>
<comment type="caution">
    <text evidence="2">The sequence shown here is derived from an EMBL/GenBank/DDBJ whole genome shotgun (WGS) entry which is preliminary data.</text>
</comment>
<evidence type="ECO:0000313" key="3">
    <source>
        <dbReference type="Proteomes" id="UP000011971"/>
    </source>
</evidence>